<sequence>MDIEISGSRIRYAMENFVEDSGGLRFTLLLPPRFGVGGAYYIGDGTSRPFPLIKEQQILAQKNASIITFLDPSGEGFSILTPEGFHEIQDYRVFDQPALAWIYNYQFGKYSKRTGFVFDITSLSPLPDATPPPRFIIDRFGQYAVLDFPEKITDERQLREDADREATDLAAIASTPRDSWGGLPGSRESYNLRATGFFRAGHAGGRHVLVTPEGNVFYQLGVCCVMPDEGMTVVRGRECIFEWLPPAKGGFKAAWQNGDPSTGIVSFHVANIIRKYGSPYDDEAWSGRAVKRLRAWGFNSAGAWSRLTKTMKAVHFAGTPQLPLEPWMAPGLRPMQGAERTYDPFQAGVEEVIDQAFAAQVAPHADDPAIIGWFIENEVLYENISKAVPSQRSDSPSKLRLVQLLREKYEGDITRFNVAWGLTCTGSPESPADFDALKDITLFVATPDAAADMRDFMRLFLEAHYARVERLFRKHAPNHLLLGSRWQPGTASDEQLVRIAARHADIVSVNYYTRTIAPDFLHYVHEWSDGKPLLLSEWHYTATDQGLGGHMEVPNQKERGLAYRNYVENTAVLPFVVGHQWFAYADQPATGRWFEGLNGEAANTGLVNVADRPYLEFIMECKKTNNTIYDLMFR</sequence>
<comment type="caution">
    <text evidence="1">The sequence shown here is derived from an EMBL/GenBank/DDBJ whole genome shotgun (WGS) entry which is preliminary data.</text>
</comment>
<proteinExistence type="predicted"/>
<keyword evidence="2" id="KW-1185">Reference proteome</keyword>
<evidence type="ECO:0000313" key="2">
    <source>
        <dbReference type="Proteomes" id="UP000078486"/>
    </source>
</evidence>
<dbReference type="AlphaFoldDB" id="A0A178IP89"/>
<evidence type="ECO:0008006" key="3">
    <source>
        <dbReference type="Google" id="ProtNLM"/>
    </source>
</evidence>
<dbReference type="STRING" id="1184151.AW736_05315"/>
<reference evidence="1 2" key="1">
    <citation type="submission" date="2016-01" db="EMBL/GenBank/DDBJ databases">
        <title>High potential of lignocellulose degradation of a new Verrucomicrobia species.</title>
        <authorList>
            <person name="Wang Y."/>
            <person name="Shi Y."/>
            <person name="Qiu Z."/>
            <person name="Liu S."/>
            <person name="Yang H."/>
        </authorList>
    </citation>
    <scope>NUCLEOTIDE SEQUENCE [LARGE SCALE GENOMIC DNA]</scope>
    <source>
        <strain evidence="1 2">TSB47</strain>
    </source>
</reference>
<dbReference type="EMBL" id="LRRQ01000042">
    <property type="protein sequence ID" value="OAM91049.1"/>
    <property type="molecule type" value="Genomic_DNA"/>
</dbReference>
<name>A0A178IP89_9BACT</name>
<dbReference type="InterPro" id="IPR017853">
    <property type="entry name" value="GH"/>
</dbReference>
<dbReference type="Proteomes" id="UP000078486">
    <property type="component" value="Unassembled WGS sequence"/>
</dbReference>
<dbReference type="SUPFAM" id="SSF51445">
    <property type="entry name" value="(Trans)glycosidases"/>
    <property type="match status" value="1"/>
</dbReference>
<dbReference type="Gene3D" id="3.20.20.80">
    <property type="entry name" value="Glycosidases"/>
    <property type="match status" value="1"/>
</dbReference>
<gene>
    <name evidence="1" type="ORF">AW736_05315</name>
</gene>
<organism evidence="1 2">
    <name type="scientific">Termitidicoccus mucosus</name>
    <dbReference type="NCBI Taxonomy" id="1184151"/>
    <lineage>
        <taxon>Bacteria</taxon>
        <taxon>Pseudomonadati</taxon>
        <taxon>Verrucomicrobiota</taxon>
        <taxon>Opitutia</taxon>
        <taxon>Opitutales</taxon>
        <taxon>Opitutaceae</taxon>
        <taxon>Termitidicoccus</taxon>
    </lineage>
</organism>
<accession>A0A178IP89</accession>
<protein>
    <recommendedName>
        <fullName evidence="3">Glycoside hydrolase family 42 N-terminal domain-containing protein</fullName>
    </recommendedName>
</protein>
<evidence type="ECO:0000313" key="1">
    <source>
        <dbReference type="EMBL" id="OAM91049.1"/>
    </source>
</evidence>